<dbReference type="Proteomes" id="UP000252167">
    <property type="component" value="Unassembled WGS sequence"/>
</dbReference>
<keyword evidence="10" id="KW-1185">Reference proteome</keyword>
<dbReference type="Pfam" id="PF21338">
    <property type="entry name" value="Top1B_N_bact"/>
    <property type="match status" value="1"/>
</dbReference>
<dbReference type="Pfam" id="PF01028">
    <property type="entry name" value="Topoisom_I"/>
    <property type="match status" value="1"/>
</dbReference>
<sequence>MPCPASAGNFGSGRSPRPALEFAEPRTAGIRDFPRVVPSAGTTLRTGRMTRKDRLPIIRKGAGRGFYYELDSQRITDQQELDRIKGLAIPPAWKQVRIARSTRAKVQAVGVDAAGRTQSIYNPVFRARQDEAKFARMLEFGTALPQLRAQVRKDLRRRSANEQKVAAAVIALIDEHLLRVGTPARSGAGVSFGATTLRRKHVKPARASLKLEFTGKSGQPQSIRVSNPKLMRILEELKNMPGHELFRFLDENNHAHRMDADRVNSYLRQAMDGPFTAKDFRTWGGTSCALQALLEVPGADAQAPEQLAKHAVETAAAKLGNTPTIARESYVDPRVLLLCEEPERLDRLRRSYRQLKTRHHLDPAERCLLRVLRTEP</sequence>
<evidence type="ECO:0000256" key="4">
    <source>
        <dbReference type="ARBA" id="ARBA00023029"/>
    </source>
</evidence>
<organism evidence="9 10">
    <name type="scientific">Glutamicibacter soli</name>
    <dbReference type="NCBI Taxonomy" id="453836"/>
    <lineage>
        <taxon>Bacteria</taxon>
        <taxon>Bacillati</taxon>
        <taxon>Actinomycetota</taxon>
        <taxon>Actinomycetes</taxon>
        <taxon>Micrococcales</taxon>
        <taxon>Micrococcaceae</taxon>
        <taxon>Glutamicibacter</taxon>
    </lineage>
</organism>
<keyword evidence="4" id="KW-0799">Topoisomerase</keyword>
<dbReference type="Gene3D" id="3.90.15.10">
    <property type="entry name" value="Topoisomerase I, Chain A, domain 3"/>
    <property type="match status" value="1"/>
</dbReference>
<dbReference type="EC" id="5.6.2.1" evidence="3"/>
<gene>
    <name evidence="9" type="ORF">C1H84_07475</name>
</gene>
<evidence type="ECO:0000256" key="5">
    <source>
        <dbReference type="ARBA" id="ARBA00023125"/>
    </source>
</evidence>
<dbReference type="GO" id="GO:0003917">
    <property type="term" value="F:DNA topoisomerase type I (single strand cut, ATP-independent) activity"/>
    <property type="evidence" value="ECO:0007669"/>
    <property type="project" value="UniProtKB-EC"/>
</dbReference>
<dbReference type="EMBL" id="POAF01000003">
    <property type="protein sequence ID" value="RBM01675.1"/>
    <property type="molecule type" value="Genomic_DNA"/>
</dbReference>
<proteinExistence type="inferred from homology"/>
<protein>
    <recommendedName>
        <fullName evidence="3">DNA topoisomerase</fullName>
        <ecNumber evidence="3">5.6.2.1</ecNumber>
    </recommendedName>
</protein>
<evidence type="ECO:0000313" key="9">
    <source>
        <dbReference type="EMBL" id="RBM01675.1"/>
    </source>
</evidence>
<dbReference type="InterPro" id="IPR014711">
    <property type="entry name" value="TopoI_cat_a-hlx-sub_euk"/>
</dbReference>
<dbReference type="GO" id="GO:0006265">
    <property type="term" value="P:DNA topological change"/>
    <property type="evidence" value="ECO:0007669"/>
    <property type="project" value="InterPro"/>
</dbReference>
<evidence type="ECO:0000256" key="2">
    <source>
        <dbReference type="ARBA" id="ARBA00006645"/>
    </source>
</evidence>
<name>A0A365YG39_9MICC</name>
<dbReference type="AlphaFoldDB" id="A0A365YG39"/>
<dbReference type="InterPro" id="IPR035447">
    <property type="entry name" value="DNA_topo_I_N_sf"/>
</dbReference>
<dbReference type="InterPro" id="IPR049331">
    <property type="entry name" value="Top1B_N_bact"/>
</dbReference>
<evidence type="ECO:0000313" key="10">
    <source>
        <dbReference type="Proteomes" id="UP000252167"/>
    </source>
</evidence>
<evidence type="ECO:0000259" key="8">
    <source>
        <dbReference type="Pfam" id="PF21338"/>
    </source>
</evidence>
<dbReference type="Gene3D" id="3.30.66.10">
    <property type="entry name" value="DNA topoisomerase I domain"/>
    <property type="match status" value="1"/>
</dbReference>
<dbReference type="InterPro" id="IPR011010">
    <property type="entry name" value="DNA_brk_join_enz"/>
</dbReference>
<comment type="caution">
    <text evidence="9">The sequence shown here is derived from an EMBL/GenBank/DDBJ whole genome shotgun (WGS) entry which is preliminary data.</text>
</comment>
<dbReference type="PRINTS" id="PR00416">
    <property type="entry name" value="EUTPISMRASEI"/>
</dbReference>
<feature type="domain" description="DNA topoisomerase I catalytic core eukaryotic-type" evidence="7">
    <location>
        <begin position="125"/>
        <end position="327"/>
    </location>
</feature>
<comment type="similarity">
    <text evidence="2">Belongs to the type IB topoisomerase family.</text>
</comment>
<evidence type="ECO:0000256" key="1">
    <source>
        <dbReference type="ARBA" id="ARBA00000213"/>
    </source>
</evidence>
<dbReference type="InterPro" id="IPR001631">
    <property type="entry name" value="TopoI"/>
</dbReference>
<dbReference type="SUPFAM" id="SSF56349">
    <property type="entry name" value="DNA breaking-rejoining enzymes"/>
    <property type="match status" value="1"/>
</dbReference>
<comment type="catalytic activity">
    <reaction evidence="1">
        <text>ATP-independent breakage of single-stranded DNA, followed by passage and rejoining.</text>
        <dbReference type="EC" id="5.6.2.1"/>
    </reaction>
</comment>
<dbReference type="PROSITE" id="PS52038">
    <property type="entry name" value="TOPO_IB_2"/>
    <property type="match status" value="1"/>
</dbReference>
<feature type="domain" description="DNA topoisomerase IB N-terminal" evidence="8">
    <location>
        <begin position="67"/>
        <end position="112"/>
    </location>
</feature>
<dbReference type="Gene3D" id="1.10.132.120">
    <property type="match status" value="1"/>
</dbReference>
<keyword evidence="5" id="KW-0238">DNA-binding</keyword>
<accession>A0A365YG39</accession>
<evidence type="ECO:0000259" key="7">
    <source>
        <dbReference type="Pfam" id="PF01028"/>
    </source>
</evidence>
<evidence type="ECO:0000256" key="3">
    <source>
        <dbReference type="ARBA" id="ARBA00012891"/>
    </source>
</evidence>
<reference evidence="9 10" key="1">
    <citation type="submission" date="2018-01" db="EMBL/GenBank/DDBJ databases">
        <title>Glutamicibacter soli strain NHPC-3 Whole genome sequence and assembly.</title>
        <authorList>
            <person name="Choudhury P."/>
            <person name="Gupta D."/>
            <person name="Sengupta K."/>
            <person name="Jawed A."/>
            <person name="Sultana N."/>
            <person name="Saha P."/>
        </authorList>
    </citation>
    <scope>NUCLEOTIDE SEQUENCE [LARGE SCALE GENOMIC DNA]</scope>
    <source>
        <strain evidence="9 10">NHPC-3</strain>
    </source>
</reference>
<evidence type="ECO:0000256" key="6">
    <source>
        <dbReference type="ARBA" id="ARBA00023235"/>
    </source>
</evidence>
<dbReference type="GO" id="GO:0003677">
    <property type="term" value="F:DNA binding"/>
    <property type="evidence" value="ECO:0007669"/>
    <property type="project" value="UniProtKB-KW"/>
</dbReference>
<dbReference type="InterPro" id="IPR013500">
    <property type="entry name" value="TopoI_cat_euk"/>
</dbReference>
<dbReference type="SUPFAM" id="SSF55869">
    <property type="entry name" value="DNA topoisomerase I domain"/>
    <property type="match status" value="1"/>
</dbReference>
<keyword evidence="6 9" id="KW-0413">Isomerase</keyword>